<accession>A0A9N9S827</accession>
<dbReference type="AlphaFoldDB" id="A0A9N9S827"/>
<feature type="region of interest" description="Disordered" evidence="1">
    <location>
        <begin position="1"/>
        <end position="20"/>
    </location>
</feature>
<proteinExistence type="predicted"/>
<feature type="compositionally biased region" description="Polar residues" evidence="1">
    <location>
        <begin position="83"/>
        <end position="92"/>
    </location>
</feature>
<sequence length="238" mass="27989">MKRSNSDDFNNSEYAAKKKQRLSSEMYKIVKYFEPINEVIEISDDDERELSPADSGFKEPSTSSSSSLKHIPITSRKPLLEQSLPNRGSSRIQKLQEEEQKLTQSEKILRQTLKYQNLIHPLESTATAISRYNPQVNCRILTKYEITKRVQLGKIIPKVQEFPSEIEFQGLILHQWRNYDRQHLHYFVRWIPVNVLDDEWVIADHAKATKLKKTMKLSELNTRQRRIICEMIFKGLKI</sequence>
<feature type="region of interest" description="Disordered" evidence="1">
    <location>
        <begin position="43"/>
        <end position="97"/>
    </location>
</feature>
<dbReference type="Proteomes" id="UP001153620">
    <property type="component" value="Chromosome 4"/>
</dbReference>
<reference evidence="3" key="1">
    <citation type="submission" date="2022-01" db="EMBL/GenBank/DDBJ databases">
        <authorList>
            <person name="King R."/>
        </authorList>
    </citation>
    <scope>NUCLEOTIDE SEQUENCE</scope>
</reference>
<evidence type="ECO:0000259" key="2">
    <source>
        <dbReference type="Pfam" id="PF26014"/>
    </source>
</evidence>
<name>A0A9N9S827_9DIPT</name>
<dbReference type="OrthoDB" id="10490123at2759"/>
<dbReference type="Pfam" id="PF26014">
    <property type="entry name" value="SH3_AEBP2_C"/>
    <property type="match status" value="1"/>
</dbReference>
<protein>
    <recommendedName>
        <fullName evidence="2">AEBP2-like C-terminal SH3 domain-containing protein</fullName>
    </recommendedName>
</protein>
<gene>
    <name evidence="3" type="ORF">CHIRRI_LOCUS13867</name>
</gene>
<evidence type="ECO:0000256" key="1">
    <source>
        <dbReference type="SAM" id="MobiDB-lite"/>
    </source>
</evidence>
<reference evidence="3" key="2">
    <citation type="submission" date="2022-10" db="EMBL/GenBank/DDBJ databases">
        <authorList>
            <consortium name="ENA_rothamsted_submissions"/>
            <consortium name="culmorum"/>
            <person name="King R."/>
        </authorList>
    </citation>
    <scope>NUCLEOTIDE SEQUENCE</scope>
</reference>
<evidence type="ECO:0000313" key="3">
    <source>
        <dbReference type="EMBL" id="CAG9811058.1"/>
    </source>
</evidence>
<dbReference type="InterPro" id="IPR059034">
    <property type="entry name" value="SH3_AEBP2_C"/>
</dbReference>
<keyword evidence="4" id="KW-1185">Reference proteome</keyword>
<organism evidence="3 4">
    <name type="scientific">Chironomus riparius</name>
    <dbReference type="NCBI Taxonomy" id="315576"/>
    <lineage>
        <taxon>Eukaryota</taxon>
        <taxon>Metazoa</taxon>
        <taxon>Ecdysozoa</taxon>
        <taxon>Arthropoda</taxon>
        <taxon>Hexapoda</taxon>
        <taxon>Insecta</taxon>
        <taxon>Pterygota</taxon>
        <taxon>Neoptera</taxon>
        <taxon>Endopterygota</taxon>
        <taxon>Diptera</taxon>
        <taxon>Nematocera</taxon>
        <taxon>Chironomoidea</taxon>
        <taxon>Chironomidae</taxon>
        <taxon>Chironominae</taxon>
        <taxon>Chironomus</taxon>
    </lineage>
</organism>
<dbReference type="EMBL" id="OU895880">
    <property type="protein sequence ID" value="CAG9811058.1"/>
    <property type="molecule type" value="Genomic_DNA"/>
</dbReference>
<feature type="domain" description="AEBP2-like C-terminal SH3" evidence="2">
    <location>
        <begin position="163"/>
        <end position="233"/>
    </location>
</feature>
<evidence type="ECO:0000313" key="4">
    <source>
        <dbReference type="Proteomes" id="UP001153620"/>
    </source>
</evidence>